<evidence type="ECO:0008006" key="4">
    <source>
        <dbReference type="Google" id="ProtNLM"/>
    </source>
</evidence>
<feature type="signal peptide" evidence="1">
    <location>
        <begin position="1"/>
        <end position="30"/>
    </location>
</feature>
<reference evidence="2 3" key="1">
    <citation type="submission" date="2016-11" db="EMBL/GenBank/DDBJ databases">
        <authorList>
            <person name="Jaros S."/>
            <person name="Januszkiewicz K."/>
            <person name="Wedrychowicz H."/>
        </authorList>
    </citation>
    <scope>NUCLEOTIDE SEQUENCE [LARGE SCALE GENOMIC DNA]</scope>
    <source>
        <strain evidence="2 3">OK807</strain>
    </source>
</reference>
<gene>
    <name evidence="2" type="ORF">SAMN02787144_1017129</name>
</gene>
<feature type="chain" id="PRO_5012656518" description="Peptidase inhibitor family I36" evidence="1">
    <location>
        <begin position="31"/>
        <end position="160"/>
    </location>
</feature>
<dbReference type="Proteomes" id="UP000181909">
    <property type="component" value="Unassembled WGS sequence"/>
</dbReference>
<proteinExistence type="predicted"/>
<evidence type="ECO:0000313" key="3">
    <source>
        <dbReference type="Proteomes" id="UP000181909"/>
    </source>
</evidence>
<dbReference type="STRING" id="1893.SAMN02787144_1017129"/>
<sequence length="160" mass="16759">MLFVRKALVTASVAISAVASAFVAASPASASVWTDSSSSTSCDSQCLVLFYNTGYAGSHTRFSSTGTGSEGIRDLAAYTFLSSGSGQGMSLKNHAASAKARIWSVDSSVTIYYNSGYAGPCDKLHTNERPAAYKLSKTYNNNASVLFRSAKVSQGCVNFS</sequence>
<keyword evidence="1" id="KW-0732">Signal</keyword>
<evidence type="ECO:0000313" key="2">
    <source>
        <dbReference type="EMBL" id="SFY31322.1"/>
    </source>
</evidence>
<accession>A0A1K2E7X5</accession>
<evidence type="ECO:0000256" key="1">
    <source>
        <dbReference type="SAM" id="SignalP"/>
    </source>
</evidence>
<protein>
    <recommendedName>
        <fullName evidence="4">Peptidase inhibitor family I36</fullName>
    </recommendedName>
</protein>
<organism evidence="2 3">
    <name type="scientific">Streptomyces atratus</name>
    <dbReference type="NCBI Taxonomy" id="1893"/>
    <lineage>
        <taxon>Bacteria</taxon>
        <taxon>Bacillati</taxon>
        <taxon>Actinomycetota</taxon>
        <taxon>Actinomycetes</taxon>
        <taxon>Kitasatosporales</taxon>
        <taxon>Streptomycetaceae</taxon>
        <taxon>Streptomyces</taxon>
    </lineage>
</organism>
<dbReference type="EMBL" id="FPJO01000017">
    <property type="protein sequence ID" value="SFY31322.1"/>
    <property type="molecule type" value="Genomic_DNA"/>
</dbReference>
<name>A0A1K2E7X5_STRAR</name>
<dbReference type="AlphaFoldDB" id="A0A1K2E7X5"/>